<protein>
    <submittedName>
        <fullName evidence="5">Ankyrin repeat protein</fullName>
    </submittedName>
</protein>
<dbReference type="Pfam" id="PF12796">
    <property type="entry name" value="Ank_2"/>
    <property type="match status" value="1"/>
</dbReference>
<dbReference type="InterPro" id="IPR002110">
    <property type="entry name" value="Ankyrin_rpt"/>
</dbReference>
<evidence type="ECO:0000256" key="3">
    <source>
        <dbReference type="PROSITE-ProRule" id="PRU00023"/>
    </source>
</evidence>
<feature type="transmembrane region" description="Helical" evidence="4">
    <location>
        <begin position="12"/>
        <end position="35"/>
    </location>
</feature>
<dbReference type="PANTHER" id="PTHR24198">
    <property type="entry name" value="ANKYRIN REPEAT AND PROTEIN KINASE DOMAIN-CONTAINING PROTEIN"/>
    <property type="match status" value="1"/>
</dbReference>
<dbReference type="SMART" id="SM00248">
    <property type="entry name" value="ANK"/>
    <property type="match status" value="3"/>
</dbReference>
<dbReference type="PROSITE" id="PS51257">
    <property type="entry name" value="PROKAR_LIPOPROTEIN"/>
    <property type="match status" value="1"/>
</dbReference>
<dbReference type="EMBL" id="LXWW01000289">
    <property type="protein sequence ID" value="OAO14043.1"/>
    <property type="molecule type" value="Genomic_DNA"/>
</dbReference>
<dbReference type="Proteomes" id="UP000078348">
    <property type="component" value="Unassembled WGS sequence"/>
</dbReference>
<dbReference type="AlphaFoldDB" id="A0A196SAJ2"/>
<dbReference type="PANTHER" id="PTHR24198:SF193">
    <property type="match status" value="1"/>
</dbReference>
<evidence type="ECO:0000313" key="5">
    <source>
        <dbReference type="EMBL" id="OAO14043.1"/>
    </source>
</evidence>
<sequence length="203" mass="22205">MSESKSSTCASALVGCCRFFLFAVFALAIVLTLVFTPSNPIFKASYEGQLRIIRDYVSEGGSINAVDKWNNTALHWAAKGNQYAVLKFLVDNGVEDTIISYLVMNHATLDKPNVQGETPLHLAILLNAYKSALSLLHLGANPNAVALNGNTPLHYLPNGCADSDFCRNLIEEFKEAKCDFSIKNKEGRSVMDVITGKSDKEEL</sequence>
<dbReference type="InterPro" id="IPR036770">
    <property type="entry name" value="Ankyrin_rpt-contain_sf"/>
</dbReference>
<feature type="repeat" description="ANK" evidence="3">
    <location>
        <begin position="69"/>
        <end position="101"/>
    </location>
</feature>
<keyword evidence="4" id="KW-1133">Transmembrane helix</keyword>
<evidence type="ECO:0000256" key="1">
    <source>
        <dbReference type="ARBA" id="ARBA00022737"/>
    </source>
</evidence>
<gene>
    <name evidence="5" type="ORF">AV274_4221</name>
</gene>
<comment type="caution">
    <text evidence="5">The sequence shown here is derived from an EMBL/GenBank/DDBJ whole genome shotgun (WGS) entry which is preliminary data.</text>
</comment>
<reference evidence="5 6" key="1">
    <citation type="submission" date="2016-05" db="EMBL/GenBank/DDBJ databases">
        <title>Nuclear genome of Blastocystis sp. subtype 1 NandII.</title>
        <authorList>
            <person name="Gentekaki E."/>
            <person name="Curtis B."/>
            <person name="Stairs C."/>
            <person name="Eme L."/>
            <person name="Herman E."/>
            <person name="Klimes V."/>
            <person name="Arias M.C."/>
            <person name="Elias M."/>
            <person name="Hilliou F."/>
            <person name="Klute M."/>
            <person name="Malik S.-B."/>
            <person name="Pightling A."/>
            <person name="Rachubinski R."/>
            <person name="Salas D."/>
            <person name="Schlacht A."/>
            <person name="Suga H."/>
            <person name="Archibald J."/>
            <person name="Ball S.G."/>
            <person name="Clark G."/>
            <person name="Dacks J."/>
            <person name="Van Der Giezen M."/>
            <person name="Tsaousis A."/>
            <person name="Roger A."/>
        </authorList>
    </citation>
    <scope>NUCLEOTIDE SEQUENCE [LARGE SCALE GENOMIC DNA]</scope>
    <source>
        <strain evidence="6">ATCC 50177 / NandII</strain>
    </source>
</reference>
<feature type="repeat" description="ANK" evidence="3">
    <location>
        <begin position="115"/>
        <end position="147"/>
    </location>
</feature>
<proteinExistence type="predicted"/>
<keyword evidence="1" id="KW-0677">Repeat</keyword>
<evidence type="ECO:0000256" key="4">
    <source>
        <dbReference type="SAM" id="Phobius"/>
    </source>
</evidence>
<accession>A0A196SAJ2</accession>
<dbReference type="PROSITE" id="PS50088">
    <property type="entry name" value="ANK_REPEAT"/>
    <property type="match status" value="2"/>
</dbReference>
<dbReference type="STRING" id="478820.A0A196SAJ2"/>
<keyword evidence="6" id="KW-1185">Reference proteome</keyword>
<organism evidence="5 6">
    <name type="scientific">Blastocystis sp. subtype 1 (strain ATCC 50177 / NandII)</name>
    <dbReference type="NCBI Taxonomy" id="478820"/>
    <lineage>
        <taxon>Eukaryota</taxon>
        <taxon>Sar</taxon>
        <taxon>Stramenopiles</taxon>
        <taxon>Bigyra</taxon>
        <taxon>Opalozoa</taxon>
        <taxon>Opalinata</taxon>
        <taxon>Blastocystidae</taxon>
        <taxon>Blastocystis</taxon>
    </lineage>
</organism>
<dbReference type="SUPFAM" id="SSF48403">
    <property type="entry name" value="Ankyrin repeat"/>
    <property type="match status" value="1"/>
</dbReference>
<keyword evidence="2 3" id="KW-0040">ANK repeat</keyword>
<keyword evidence="4" id="KW-0812">Transmembrane</keyword>
<evidence type="ECO:0000256" key="2">
    <source>
        <dbReference type="ARBA" id="ARBA00023043"/>
    </source>
</evidence>
<keyword evidence="4" id="KW-0472">Membrane</keyword>
<dbReference type="OrthoDB" id="202480at2759"/>
<dbReference type="Gene3D" id="1.25.40.20">
    <property type="entry name" value="Ankyrin repeat-containing domain"/>
    <property type="match status" value="2"/>
</dbReference>
<dbReference type="PROSITE" id="PS50297">
    <property type="entry name" value="ANK_REP_REGION"/>
    <property type="match status" value="2"/>
</dbReference>
<evidence type="ECO:0000313" key="6">
    <source>
        <dbReference type="Proteomes" id="UP000078348"/>
    </source>
</evidence>
<name>A0A196SAJ2_BLAHN</name>